<proteinExistence type="predicted"/>
<sequence length="282" mass="31625">MLIVVLFHDADREVLERLETHLQAALRSGEARLWHRDKILPGQDQDLALKESLKEASVFILLLSADFNASWNKHSYETVLVRGTSARQLPLVVPVLAKPCILSGLPYARLRCVPQNGQPLWRDGRLDEHRLYLAATEILNSVEEAYERLFSEHAETKTDIPNPDLYELIITSERERFRLEKALDSQKATSATAQIDATGSSILSDETKDERNDAYRRGIAEGELMGRRTTLLRLVARAGIPLTTSDLSRIQGCGDVATLDRWIDNSLSAKTAADVLSLRRLA</sequence>
<name>S4Y3P8_SORCE</name>
<dbReference type="KEGG" id="scu:SCE1572_39695"/>
<organism evidence="2 3">
    <name type="scientific">Sorangium cellulosum So0157-2</name>
    <dbReference type="NCBI Taxonomy" id="1254432"/>
    <lineage>
        <taxon>Bacteria</taxon>
        <taxon>Pseudomonadati</taxon>
        <taxon>Myxococcota</taxon>
        <taxon>Polyangia</taxon>
        <taxon>Polyangiales</taxon>
        <taxon>Polyangiaceae</taxon>
        <taxon>Sorangium</taxon>
    </lineage>
</organism>
<dbReference type="OrthoDB" id="4533444at2"/>
<reference evidence="2 3" key="1">
    <citation type="journal article" date="2013" name="Sci. Rep.">
        <title>Extraordinary expansion of a Sorangium cellulosum genome from an alkaline milieu.</title>
        <authorList>
            <person name="Han K."/>
            <person name="Li Z.F."/>
            <person name="Peng R."/>
            <person name="Zhu L.P."/>
            <person name="Zhou T."/>
            <person name="Wang L.G."/>
            <person name="Li S.G."/>
            <person name="Zhang X.B."/>
            <person name="Hu W."/>
            <person name="Wu Z.H."/>
            <person name="Qin N."/>
            <person name="Li Y.Z."/>
        </authorList>
    </citation>
    <scope>NUCLEOTIDE SEQUENCE [LARGE SCALE GENOMIC DNA]</scope>
    <source>
        <strain evidence="2 3">So0157-2</strain>
    </source>
</reference>
<evidence type="ECO:0000259" key="1">
    <source>
        <dbReference type="Pfam" id="PF13676"/>
    </source>
</evidence>
<evidence type="ECO:0000313" key="2">
    <source>
        <dbReference type="EMBL" id="AGP40092.1"/>
    </source>
</evidence>
<protein>
    <recommendedName>
        <fullName evidence="1">TIR domain-containing protein</fullName>
    </recommendedName>
</protein>
<dbReference type="PATRIC" id="fig|1254432.3.peg.8976"/>
<dbReference type="Pfam" id="PF13676">
    <property type="entry name" value="TIR_2"/>
    <property type="match status" value="1"/>
</dbReference>
<dbReference type="InterPro" id="IPR000157">
    <property type="entry name" value="TIR_dom"/>
</dbReference>
<dbReference type="Proteomes" id="UP000014803">
    <property type="component" value="Chromosome"/>
</dbReference>
<dbReference type="EMBL" id="CP003969">
    <property type="protein sequence ID" value="AGP40092.1"/>
    <property type="molecule type" value="Genomic_DNA"/>
</dbReference>
<dbReference type="eggNOG" id="COG0846">
    <property type="taxonomic scope" value="Bacteria"/>
</dbReference>
<evidence type="ECO:0000313" key="3">
    <source>
        <dbReference type="Proteomes" id="UP000014803"/>
    </source>
</evidence>
<dbReference type="AlphaFoldDB" id="S4Y3P8"/>
<dbReference type="RefSeq" id="WP_020739816.1">
    <property type="nucleotide sequence ID" value="NC_021658.1"/>
</dbReference>
<accession>S4Y3P8</accession>
<dbReference type="SUPFAM" id="SSF52200">
    <property type="entry name" value="Toll/Interleukin receptor TIR domain"/>
    <property type="match status" value="1"/>
</dbReference>
<feature type="domain" description="TIR" evidence="1">
    <location>
        <begin position="4"/>
        <end position="111"/>
    </location>
</feature>
<dbReference type="STRING" id="1254432.SCE1572_39695"/>
<gene>
    <name evidence="2" type="ORF">SCE1572_39695</name>
</gene>
<dbReference type="HOGENOM" id="CLU_986615_0_0_7"/>
<dbReference type="Gene3D" id="3.40.50.10140">
    <property type="entry name" value="Toll/interleukin-1 receptor homology (TIR) domain"/>
    <property type="match status" value="1"/>
</dbReference>
<dbReference type="InterPro" id="IPR035897">
    <property type="entry name" value="Toll_tir_struct_dom_sf"/>
</dbReference>
<dbReference type="GO" id="GO:0007165">
    <property type="term" value="P:signal transduction"/>
    <property type="evidence" value="ECO:0007669"/>
    <property type="project" value="InterPro"/>
</dbReference>